<dbReference type="STRING" id="151549.A0A4C2ACH5"/>
<evidence type="ECO:0000313" key="3">
    <source>
        <dbReference type="EMBL" id="GBP97063.1"/>
    </source>
</evidence>
<evidence type="ECO:0000259" key="2">
    <source>
        <dbReference type="Pfam" id="PF18701"/>
    </source>
</evidence>
<protein>
    <recommendedName>
        <fullName evidence="2">DUF5641 domain-containing protein</fullName>
    </recommendedName>
</protein>
<feature type="compositionally biased region" description="Polar residues" evidence="1">
    <location>
        <begin position="114"/>
        <end position="131"/>
    </location>
</feature>
<gene>
    <name evidence="3" type="ORF">EVAR_46762_1</name>
</gene>
<feature type="compositionally biased region" description="Basic and acidic residues" evidence="1">
    <location>
        <begin position="97"/>
        <end position="113"/>
    </location>
</feature>
<evidence type="ECO:0000313" key="4">
    <source>
        <dbReference type="Proteomes" id="UP000299102"/>
    </source>
</evidence>
<feature type="compositionally biased region" description="Basic residues" evidence="1">
    <location>
        <begin position="136"/>
        <end position="145"/>
    </location>
</feature>
<dbReference type="InterPro" id="IPR040676">
    <property type="entry name" value="DUF5641"/>
</dbReference>
<dbReference type="OrthoDB" id="8958038at2759"/>
<evidence type="ECO:0000256" key="1">
    <source>
        <dbReference type="SAM" id="MobiDB-lite"/>
    </source>
</evidence>
<keyword evidence="4" id="KW-1185">Reference proteome</keyword>
<feature type="region of interest" description="Disordered" evidence="1">
    <location>
        <begin position="88"/>
        <end position="148"/>
    </location>
</feature>
<dbReference type="PANTHER" id="PTHR47331:SF1">
    <property type="entry name" value="GAG-LIKE PROTEIN"/>
    <property type="match status" value="1"/>
</dbReference>
<organism evidence="3 4">
    <name type="scientific">Eumeta variegata</name>
    <name type="common">Bagworm moth</name>
    <name type="synonym">Eumeta japonica</name>
    <dbReference type="NCBI Taxonomy" id="151549"/>
    <lineage>
        <taxon>Eukaryota</taxon>
        <taxon>Metazoa</taxon>
        <taxon>Ecdysozoa</taxon>
        <taxon>Arthropoda</taxon>
        <taxon>Hexapoda</taxon>
        <taxon>Insecta</taxon>
        <taxon>Pterygota</taxon>
        <taxon>Neoptera</taxon>
        <taxon>Endopterygota</taxon>
        <taxon>Lepidoptera</taxon>
        <taxon>Glossata</taxon>
        <taxon>Ditrysia</taxon>
        <taxon>Tineoidea</taxon>
        <taxon>Psychidae</taxon>
        <taxon>Oiketicinae</taxon>
        <taxon>Eumeta</taxon>
    </lineage>
</organism>
<sequence length="203" mass="22748">MEVASSLSADSMIMALRRFMARRGQPDTLYSDHGTNFVGAAAELSRARLEIEERMSDEATTRAIRWLRIPPTPRIWAEAGNACRDISTPLKNVPENSGERVRRSQRCSGRDGCENTSPRCRDVTSGQGEATDQSRRRGRHHRPRLPRNTWPRGIVERVYPGIDGQVRVVDIRTAHGRLRRPTARLAVLPTEVESSHAPTGVDC</sequence>
<dbReference type="AlphaFoldDB" id="A0A4C2ACH5"/>
<dbReference type="Gene3D" id="3.30.420.10">
    <property type="entry name" value="Ribonuclease H-like superfamily/Ribonuclease H"/>
    <property type="match status" value="1"/>
</dbReference>
<proteinExistence type="predicted"/>
<dbReference type="Pfam" id="PF18701">
    <property type="entry name" value="DUF5641"/>
    <property type="match status" value="1"/>
</dbReference>
<dbReference type="Proteomes" id="UP000299102">
    <property type="component" value="Unassembled WGS sequence"/>
</dbReference>
<accession>A0A4C2ACH5</accession>
<dbReference type="PANTHER" id="PTHR47331">
    <property type="entry name" value="PHD-TYPE DOMAIN-CONTAINING PROTEIN"/>
    <property type="match status" value="1"/>
</dbReference>
<feature type="domain" description="DUF5641" evidence="2">
    <location>
        <begin position="144"/>
        <end position="188"/>
    </location>
</feature>
<comment type="caution">
    <text evidence="3">The sequence shown here is derived from an EMBL/GenBank/DDBJ whole genome shotgun (WGS) entry which is preliminary data.</text>
</comment>
<dbReference type="EMBL" id="BGZK01002862">
    <property type="protein sequence ID" value="GBP97063.1"/>
    <property type="molecule type" value="Genomic_DNA"/>
</dbReference>
<dbReference type="InterPro" id="IPR036397">
    <property type="entry name" value="RNaseH_sf"/>
</dbReference>
<name>A0A4C2ACH5_EUMVA</name>
<dbReference type="GO" id="GO:0003676">
    <property type="term" value="F:nucleic acid binding"/>
    <property type="evidence" value="ECO:0007669"/>
    <property type="project" value="InterPro"/>
</dbReference>
<reference evidence="3 4" key="1">
    <citation type="journal article" date="2019" name="Commun. Biol.">
        <title>The bagworm genome reveals a unique fibroin gene that provides high tensile strength.</title>
        <authorList>
            <person name="Kono N."/>
            <person name="Nakamura H."/>
            <person name="Ohtoshi R."/>
            <person name="Tomita M."/>
            <person name="Numata K."/>
            <person name="Arakawa K."/>
        </authorList>
    </citation>
    <scope>NUCLEOTIDE SEQUENCE [LARGE SCALE GENOMIC DNA]</scope>
</reference>